<gene>
    <name evidence="1" type="ORF">MBFIL_10520</name>
</gene>
<dbReference type="EMBL" id="LWMT01000203">
    <property type="protein sequence ID" value="KZX13530.1"/>
    <property type="molecule type" value="Genomic_DNA"/>
</dbReference>
<comment type="caution">
    <text evidence="1">The sequence shown here is derived from an EMBL/GenBank/DDBJ whole genome shotgun (WGS) entry which is preliminary data.</text>
</comment>
<protein>
    <submittedName>
        <fullName evidence="1">Uncharacterized protein</fullName>
    </submittedName>
</protein>
<evidence type="ECO:0000313" key="2">
    <source>
        <dbReference type="Proteomes" id="UP000077066"/>
    </source>
</evidence>
<proteinExistence type="predicted"/>
<name>A0A162FQB3_9EURY</name>
<accession>A0A162FQB3</accession>
<dbReference type="Proteomes" id="UP000077066">
    <property type="component" value="Unassembled WGS sequence"/>
</dbReference>
<evidence type="ECO:0000313" key="1">
    <source>
        <dbReference type="EMBL" id="KZX13530.1"/>
    </source>
</evidence>
<keyword evidence="2" id="KW-1185">Reference proteome</keyword>
<dbReference type="PATRIC" id="fig|55758.3.peg.1201"/>
<organism evidence="1 2">
    <name type="scientific">Methanobrevibacter filiformis</name>
    <dbReference type="NCBI Taxonomy" id="55758"/>
    <lineage>
        <taxon>Archaea</taxon>
        <taxon>Methanobacteriati</taxon>
        <taxon>Methanobacteriota</taxon>
        <taxon>Methanomada group</taxon>
        <taxon>Methanobacteria</taxon>
        <taxon>Methanobacteriales</taxon>
        <taxon>Methanobacteriaceae</taxon>
        <taxon>Methanobrevibacter</taxon>
    </lineage>
</organism>
<reference evidence="1 2" key="1">
    <citation type="submission" date="2016-04" db="EMBL/GenBank/DDBJ databases">
        <title>Genome sequence of Methanobrevibacter filiformis DSM 11501.</title>
        <authorList>
            <person name="Poehlein A."/>
            <person name="Seedorf H."/>
            <person name="Daniel R."/>
        </authorList>
    </citation>
    <scope>NUCLEOTIDE SEQUENCE [LARGE SCALE GENOMIC DNA]</scope>
    <source>
        <strain evidence="1 2">DSM 11501</strain>
    </source>
</reference>
<sequence length="96" mass="11670">MIHRELFNLKLKINTQKNKITRVNILTKHCKFYENLLKNRKLMKNVFKDLTTNNNRNFKYDVDLSHCKIYPIDVKYNKNNIKKIEQDIKWSVSEVV</sequence>
<dbReference type="AlphaFoldDB" id="A0A162FQB3"/>
<dbReference type="RefSeq" id="WP_066972218.1">
    <property type="nucleotide sequence ID" value="NZ_LWMT01000203.1"/>
</dbReference>